<dbReference type="PANTHER" id="PTHR42872:SF3">
    <property type="entry name" value="PROTEIN-GLUTAMATE METHYLESTERASE_PROTEIN-GLUTAMINE GLUTAMINASE 1"/>
    <property type="match status" value="1"/>
</dbReference>
<dbReference type="EMBL" id="LVJN01000016">
    <property type="protein sequence ID" value="OSM06282.1"/>
    <property type="molecule type" value="Genomic_DNA"/>
</dbReference>
<sequence>MLVDWQRRKLSIPTLIVQHMPPVFTASLAAQLTRSSGIEVREAEEGMILEPGSITLAQGGKHMTVRANGRQLVVNLNEGPKVNECRPAVDVLFMSVVAAFPGQTLSVILTGMGRDGANGVDALKRANKTYCITQDKESCVVYGMPRSVEEMGLSDEPIPLDRIGQRIQEICG</sequence>
<dbReference type="GO" id="GO:0008984">
    <property type="term" value="F:protein-glutamate methylesterase activity"/>
    <property type="evidence" value="ECO:0007669"/>
    <property type="project" value="UniProtKB-EC"/>
</dbReference>
<evidence type="ECO:0000256" key="1">
    <source>
        <dbReference type="ARBA" id="ARBA00022801"/>
    </source>
</evidence>
<proteinExistence type="predicted"/>
<dbReference type="SUPFAM" id="SSF52738">
    <property type="entry name" value="Methylesterase CheB, C-terminal domain"/>
    <property type="match status" value="1"/>
</dbReference>
<dbReference type="InterPro" id="IPR000673">
    <property type="entry name" value="Sig_transdc_resp-reg_Me-estase"/>
</dbReference>
<evidence type="ECO:0000313" key="6">
    <source>
        <dbReference type="EMBL" id="OSM06282.1"/>
    </source>
</evidence>
<dbReference type="GO" id="GO:0000156">
    <property type="term" value="F:phosphorelay response regulator activity"/>
    <property type="evidence" value="ECO:0007669"/>
    <property type="project" value="InterPro"/>
</dbReference>
<evidence type="ECO:0000256" key="4">
    <source>
        <dbReference type="PROSITE-ProRule" id="PRU00050"/>
    </source>
</evidence>
<dbReference type="GO" id="GO:0005737">
    <property type="term" value="C:cytoplasm"/>
    <property type="evidence" value="ECO:0007669"/>
    <property type="project" value="InterPro"/>
</dbReference>
<dbReference type="Pfam" id="PF01339">
    <property type="entry name" value="CheB_methylest"/>
    <property type="match status" value="1"/>
</dbReference>
<name>A0A1Y2K8F1_9PROT</name>
<dbReference type="CDD" id="cd16432">
    <property type="entry name" value="CheB_Rec"/>
    <property type="match status" value="1"/>
</dbReference>
<dbReference type="AlphaFoldDB" id="A0A1Y2K8F1"/>
<dbReference type="Proteomes" id="UP000194003">
    <property type="component" value="Unassembled WGS sequence"/>
</dbReference>
<organism evidence="6 7">
    <name type="scientific">Magnetofaba australis IT-1</name>
    <dbReference type="NCBI Taxonomy" id="1434232"/>
    <lineage>
        <taxon>Bacteria</taxon>
        <taxon>Pseudomonadati</taxon>
        <taxon>Pseudomonadota</taxon>
        <taxon>Magnetococcia</taxon>
        <taxon>Magnetococcales</taxon>
        <taxon>Magnetococcaceae</taxon>
        <taxon>Magnetofaba</taxon>
    </lineage>
</organism>
<keyword evidence="7" id="KW-1185">Reference proteome</keyword>
<dbReference type="Gene3D" id="3.40.50.180">
    <property type="entry name" value="Methylesterase CheB, C-terminal domain"/>
    <property type="match status" value="1"/>
</dbReference>
<dbReference type="EC" id="3.1.1.61" evidence="2"/>
<comment type="caution">
    <text evidence="6">The sequence shown here is derived from an EMBL/GenBank/DDBJ whole genome shotgun (WGS) entry which is preliminary data.</text>
</comment>
<keyword evidence="1" id="KW-0378">Hydrolase</keyword>
<dbReference type="GO" id="GO:0006935">
    <property type="term" value="P:chemotaxis"/>
    <property type="evidence" value="ECO:0007669"/>
    <property type="project" value="InterPro"/>
</dbReference>
<dbReference type="STRING" id="1434232.MAIT1_01269"/>
<evidence type="ECO:0000259" key="5">
    <source>
        <dbReference type="PROSITE" id="PS50122"/>
    </source>
</evidence>
<evidence type="ECO:0000256" key="2">
    <source>
        <dbReference type="ARBA" id="ARBA00039140"/>
    </source>
</evidence>
<evidence type="ECO:0000256" key="3">
    <source>
        <dbReference type="ARBA" id="ARBA00048267"/>
    </source>
</evidence>
<accession>A0A1Y2K8F1</accession>
<dbReference type="InterPro" id="IPR035909">
    <property type="entry name" value="CheB_C"/>
</dbReference>
<feature type="domain" description="CheB-type methylesterase" evidence="5">
    <location>
        <begin position="1"/>
        <end position="167"/>
    </location>
</feature>
<reference evidence="6 7" key="1">
    <citation type="journal article" date="2016" name="BMC Genomics">
        <title>Combined genomic and structural analyses of a cultured magnetotactic bacterium reveals its niche adaptation to a dynamic environment.</title>
        <authorList>
            <person name="Araujo A.C."/>
            <person name="Morillo V."/>
            <person name="Cypriano J."/>
            <person name="Teixeira L.C."/>
            <person name="Leao P."/>
            <person name="Lyra S."/>
            <person name="Almeida L.G."/>
            <person name="Bazylinski D.A."/>
            <person name="Vasconcellos A.T."/>
            <person name="Abreu F."/>
            <person name="Lins U."/>
        </authorList>
    </citation>
    <scope>NUCLEOTIDE SEQUENCE [LARGE SCALE GENOMIC DNA]</scope>
    <source>
        <strain evidence="6 7">IT-1</strain>
    </source>
</reference>
<comment type="catalytic activity">
    <reaction evidence="3">
        <text>[protein]-L-glutamate 5-O-methyl ester + H2O = L-glutamyl-[protein] + methanol + H(+)</text>
        <dbReference type="Rhea" id="RHEA:23236"/>
        <dbReference type="Rhea" id="RHEA-COMP:10208"/>
        <dbReference type="Rhea" id="RHEA-COMP:10311"/>
        <dbReference type="ChEBI" id="CHEBI:15377"/>
        <dbReference type="ChEBI" id="CHEBI:15378"/>
        <dbReference type="ChEBI" id="CHEBI:17790"/>
        <dbReference type="ChEBI" id="CHEBI:29973"/>
        <dbReference type="ChEBI" id="CHEBI:82795"/>
        <dbReference type="EC" id="3.1.1.61"/>
    </reaction>
</comment>
<gene>
    <name evidence="6" type="ORF">MAIT1_01269</name>
</gene>
<dbReference type="PROSITE" id="PS50122">
    <property type="entry name" value="CHEB"/>
    <property type="match status" value="1"/>
</dbReference>
<protein>
    <recommendedName>
        <fullName evidence="2">protein-glutamate methylesterase</fullName>
        <ecNumber evidence="2">3.1.1.61</ecNumber>
    </recommendedName>
</protein>
<comment type="caution">
    <text evidence="4">Lacks conserved residue(s) required for the propagation of feature annotation.</text>
</comment>
<dbReference type="PANTHER" id="PTHR42872">
    <property type="entry name" value="PROTEIN-GLUTAMATE METHYLESTERASE/PROTEIN-GLUTAMINE GLUTAMINASE"/>
    <property type="match status" value="1"/>
</dbReference>
<evidence type="ECO:0000313" key="7">
    <source>
        <dbReference type="Proteomes" id="UP000194003"/>
    </source>
</evidence>